<dbReference type="Proteomes" id="UP001642540">
    <property type="component" value="Unassembled WGS sequence"/>
</dbReference>
<protein>
    <recommendedName>
        <fullName evidence="7">Membrane insertase YidC/Oxa/ALB C-terminal domain-containing protein</fullName>
    </recommendedName>
</protein>
<proteinExistence type="inferred from homology"/>
<evidence type="ECO:0000313" key="8">
    <source>
        <dbReference type="EMBL" id="CAL8106623.1"/>
    </source>
</evidence>
<evidence type="ECO:0000313" key="9">
    <source>
        <dbReference type="Proteomes" id="UP001642540"/>
    </source>
</evidence>
<keyword evidence="3 6" id="KW-1133">Transmembrane helix</keyword>
<dbReference type="InterPro" id="IPR001708">
    <property type="entry name" value="YidC/ALB3/OXA1/COX18"/>
</dbReference>
<sequence length="352" mass="39697">MKRILLGYPSKRLAPMLLGSHKYSLESIRNLRPLQCGCGGQYRSISTGTINAVNEELPSKIHILDYIESVQGTGKIAVLFSDSPPVLWTVDILCAMKDLPGMSWVGAVLCGTFLIRAFVGLPIAVVQQKSVAKLESLKPEFQKLGNDLKRETAIAVKKFGWDEKTARTRFTRSYKKHWRKIVEENNCHPMRSLALTLLQLPFWISFSSALRNIVYAVPLPRTPEMTERWFQIYSEGTPWVESLVMPDPLVFPLVFFTANMLNIEMSRRQRRTNLVPETKMQKVFPWVLRGGIVVITCFAVSVPSAVSMYWAASSSLAFAQNIFLSSHTGKRIFKIPTIQQPQSTLGAMNKSL</sequence>
<dbReference type="InterPro" id="IPR028055">
    <property type="entry name" value="YidC/Oxa/ALB_C"/>
</dbReference>
<comment type="subcellular location">
    <subcellularLocation>
        <location evidence="1 5">Membrane</location>
        <topology evidence="1 5">Multi-pass membrane protein</topology>
    </subcellularLocation>
</comment>
<feature type="transmembrane region" description="Helical" evidence="6">
    <location>
        <begin position="283"/>
        <end position="302"/>
    </location>
</feature>
<dbReference type="PANTHER" id="PTHR12428">
    <property type="entry name" value="OXA1"/>
    <property type="match status" value="1"/>
</dbReference>
<dbReference type="EMBL" id="CAXLJM020000038">
    <property type="protein sequence ID" value="CAL8106623.1"/>
    <property type="molecule type" value="Genomic_DNA"/>
</dbReference>
<evidence type="ECO:0000256" key="4">
    <source>
        <dbReference type="ARBA" id="ARBA00023136"/>
    </source>
</evidence>
<evidence type="ECO:0000259" key="7">
    <source>
        <dbReference type="Pfam" id="PF02096"/>
    </source>
</evidence>
<evidence type="ECO:0000256" key="1">
    <source>
        <dbReference type="ARBA" id="ARBA00004141"/>
    </source>
</evidence>
<reference evidence="8 9" key="1">
    <citation type="submission" date="2024-08" db="EMBL/GenBank/DDBJ databases">
        <authorList>
            <person name="Cucini C."/>
            <person name="Frati F."/>
        </authorList>
    </citation>
    <scope>NUCLEOTIDE SEQUENCE [LARGE SCALE GENOMIC DNA]</scope>
</reference>
<keyword evidence="2 5" id="KW-0812">Transmembrane</keyword>
<evidence type="ECO:0000256" key="5">
    <source>
        <dbReference type="RuleBase" id="RU003945"/>
    </source>
</evidence>
<dbReference type="Pfam" id="PF02096">
    <property type="entry name" value="60KD_IMP"/>
    <property type="match status" value="1"/>
</dbReference>
<keyword evidence="4 6" id="KW-0472">Membrane</keyword>
<organism evidence="8 9">
    <name type="scientific">Orchesella dallaii</name>
    <dbReference type="NCBI Taxonomy" id="48710"/>
    <lineage>
        <taxon>Eukaryota</taxon>
        <taxon>Metazoa</taxon>
        <taxon>Ecdysozoa</taxon>
        <taxon>Arthropoda</taxon>
        <taxon>Hexapoda</taxon>
        <taxon>Collembola</taxon>
        <taxon>Entomobryomorpha</taxon>
        <taxon>Entomobryoidea</taxon>
        <taxon>Orchesellidae</taxon>
        <taxon>Orchesellinae</taxon>
        <taxon>Orchesella</taxon>
    </lineage>
</organism>
<dbReference type="PANTHER" id="PTHR12428:SF65">
    <property type="entry name" value="CYTOCHROME C OXIDASE ASSEMBLY PROTEIN COX18, MITOCHONDRIAL"/>
    <property type="match status" value="1"/>
</dbReference>
<name>A0ABP1QRZ1_9HEXA</name>
<accession>A0ABP1QRZ1</accession>
<feature type="domain" description="Membrane insertase YidC/Oxa/ALB C-terminal" evidence="7">
    <location>
        <begin position="104"/>
        <end position="324"/>
    </location>
</feature>
<evidence type="ECO:0000256" key="6">
    <source>
        <dbReference type="SAM" id="Phobius"/>
    </source>
</evidence>
<feature type="transmembrane region" description="Helical" evidence="6">
    <location>
        <begin position="104"/>
        <end position="126"/>
    </location>
</feature>
<gene>
    <name evidence="8" type="ORF">ODALV1_LOCUS12414</name>
</gene>
<dbReference type="CDD" id="cd20069">
    <property type="entry name" value="5TM_Oxa1-like"/>
    <property type="match status" value="1"/>
</dbReference>
<evidence type="ECO:0000256" key="3">
    <source>
        <dbReference type="ARBA" id="ARBA00022989"/>
    </source>
</evidence>
<comment type="similarity">
    <text evidence="5">Belongs to the OXA1/ALB3/YidC family.</text>
</comment>
<comment type="caution">
    <text evidence="8">The sequence shown here is derived from an EMBL/GenBank/DDBJ whole genome shotgun (WGS) entry which is preliminary data.</text>
</comment>
<keyword evidence="9" id="KW-1185">Reference proteome</keyword>
<evidence type="ECO:0000256" key="2">
    <source>
        <dbReference type="ARBA" id="ARBA00022692"/>
    </source>
</evidence>